<evidence type="ECO:0000256" key="6">
    <source>
        <dbReference type="ARBA" id="ARBA00022801"/>
    </source>
</evidence>
<dbReference type="Pfam" id="PF01546">
    <property type="entry name" value="Peptidase_M20"/>
    <property type="match status" value="1"/>
</dbReference>
<keyword evidence="13" id="KW-1185">Reference proteome</keyword>
<evidence type="ECO:0000256" key="1">
    <source>
        <dbReference type="ARBA" id="ARBA00004496"/>
    </source>
</evidence>
<comment type="similarity">
    <text evidence="2">Belongs to the peptidase M20A family.</text>
</comment>
<dbReference type="InterPro" id="IPR011650">
    <property type="entry name" value="Peptidase_M20_dimer"/>
</dbReference>
<evidence type="ECO:0000256" key="7">
    <source>
        <dbReference type="ARBA" id="ARBA00022833"/>
    </source>
</evidence>
<comment type="caution">
    <text evidence="12">The sequence shown here is derived from an EMBL/GenBank/DDBJ whole genome shotgun (WGS) entry which is preliminary data.</text>
</comment>
<evidence type="ECO:0000256" key="2">
    <source>
        <dbReference type="ARBA" id="ARBA00006247"/>
    </source>
</evidence>
<keyword evidence="4" id="KW-0963">Cytoplasm</keyword>
<feature type="binding site" evidence="10">
    <location>
        <position position="116"/>
    </location>
    <ligand>
        <name>Zn(2+)</name>
        <dbReference type="ChEBI" id="CHEBI:29105"/>
        <label>2</label>
    </ligand>
</feature>
<dbReference type="PROSITE" id="PS00758">
    <property type="entry name" value="ARGE_DAPE_CPG2_1"/>
    <property type="match status" value="1"/>
</dbReference>
<dbReference type="AlphaFoldDB" id="A0A9W7ZNW6"/>
<dbReference type="PIRSF" id="PIRSF036696">
    <property type="entry name" value="ACY-1"/>
    <property type="match status" value="1"/>
</dbReference>
<evidence type="ECO:0000256" key="4">
    <source>
        <dbReference type="ARBA" id="ARBA00022490"/>
    </source>
</evidence>
<dbReference type="EMBL" id="JANBPT010000805">
    <property type="protein sequence ID" value="KAJ1912745.1"/>
    <property type="molecule type" value="Genomic_DNA"/>
</dbReference>
<comment type="subcellular location">
    <subcellularLocation>
        <location evidence="1">Cytoplasm</location>
    </subcellularLocation>
</comment>
<feature type="binding site" evidence="10">
    <location>
        <position position="179"/>
    </location>
    <ligand>
        <name>Zn(2+)</name>
        <dbReference type="ChEBI" id="CHEBI:29105"/>
        <label>1</label>
    </ligand>
</feature>
<keyword evidence="6 12" id="KW-0378">Hydrolase</keyword>
<feature type="active site" evidence="9">
    <location>
        <position position="81"/>
    </location>
</feature>
<evidence type="ECO:0000256" key="3">
    <source>
        <dbReference type="ARBA" id="ARBA00011913"/>
    </source>
</evidence>
<feature type="binding site" evidence="10">
    <location>
        <position position="116"/>
    </location>
    <ligand>
        <name>Zn(2+)</name>
        <dbReference type="ChEBI" id="CHEBI:29105"/>
        <label>1</label>
    </ligand>
</feature>
<dbReference type="NCBIfam" id="TIGR01880">
    <property type="entry name" value="Ac-peptdase-euk"/>
    <property type="match status" value="1"/>
</dbReference>
<dbReference type="Pfam" id="PF07687">
    <property type="entry name" value="M20_dimer"/>
    <property type="match status" value="1"/>
</dbReference>
<dbReference type="InterPro" id="IPR010159">
    <property type="entry name" value="N-acyl_aa_amidohydrolase"/>
</dbReference>
<dbReference type="PANTHER" id="PTHR45892">
    <property type="entry name" value="AMINOACYLASE-1"/>
    <property type="match status" value="1"/>
</dbReference>
<keyword evidence="7 10" id="KW-0862">Zinc</keyword>
<evidence type="ECO:0000313" key="12">
    <source>
        <dbReference type="EMBL" id="KAJ1912745.1"/>
    </source>
</evidence>
<name>A0A9W7ZNW6_9FUNG</name>
<dbReference type="GO" id="GO:0005737">
    <property type="term" value="C:cytoplasm"/>
    <property type="evidence" value="ECO:0007669"/>
    <property type="project" value="UniProtKB-SubCell"/>
</dbReference>
<dbReference type="InterPro" id="IPR002933">
    <property type="entry name" value="Peptidase_M20"/>
</dbReference>
<keyword evidence="5 10" id="KW-0479">Metal-binding</keyword>
<dbReference type="Proteomes" id="UP001150569">
    <property type="component" value="Unassembled WGS sequence"/>
</dbReference>
<evidence type="ECO:0000256" key="5">
    <source>
        <dbReference type="ARBA" id="ARBA00022723"/>
    </source>
</evidence>
<gene>
    <name evidence="12" type="primary">ACY1_5</name>
    <name evidence="12" type="ORF">IWQ60_009520</name>
</gene>
<dbReference type="Gene3D" id="3.40.630.10">
    <property type="entry name" value="Zn peptidases"/>
    <property type="match status" value="1"/>
</dbReference>
<dbReference type="Gene3D" id="3.30.70.360">
    <property type="match status" value="1"/>
</dbReference>
<protein>
    <recommendedName>
        <fullName evidence="3">N-acyl-aliphatic-L-amino acid amidohydrolase</fullName>
        <ecNumber evidence="3">3.5.1.14</ecNumber>
    </recommendedName>
    <alternativeName>
        <fullName evidence="8">N-acyl-L-amino-acid amidohydrolase</fullName>
    </alternativeName>
</protein>
<dbReference type="OrthoDB" id="3064516at2759"/>
<dbReference type="InterPro" id="IPR001261">
    <property type="entry name" value="ArgE/DapE_CS"/>
</dbReference>
<dbReference type="GO" id="GO:0006520">
    <property type="term" value="P:amino acid metabolic process"/>
    <property type="evidence" value="ECO:0007669"/>
    <property type="project" value="InterPro"/>
</dbReference>
<dbReference type="SUPFAM" id="SSF55031">
    <property type="entry name" value="Bacterial exopeptidase dimerisation domain"/>
    <property type="match status" value="1"/>
</dbReference>
<dbReference type="GO" id="GO:0046872">
    <property type="term" value="F:metal ion binding"/>
    <property type="evidence" value="ECO:0007669"/>
    <property type="project" value="UniProtKB-KW"/>
</dbReference>
<evidence type="ECO:0000313" key="13">
    <source>
        <dbReference type="Proteomes" id="UP001150569"/>
    </source>
</evidence>
<sequence length="410" mass="45951">MAASLPEFPTSVKNFQRYLQIKTVQPTPDYATCAQFLRDMADELGLPHQVYEMAPGKPIVVMTWEGKDPTLPSIGLNSHTDVVPVYEEFWSEDPFAANIVQDDAGEHRIIARGTQDTKILGMCYLEAIRTLRNRGVKQLLRTIHVIFVPDEEIGADHGMMAFVQHDAFKKLNLGLMLDEGAANPDNSYKVFYGEKAPWWARFTAEGNTGHGSKFIPNTAAPKLMKVVSALITFHTQEEKRFLAGKDEATGKPIGYGDVTSANLTMLSGGKQQNVVPPSLEAYFDIRVSPFVDYKHFDAWLADLAHNSDVTLEYKQQYMEPNVTRLDNNPWWAAMQRVGEALGTSYNTQICPGATDSRWVRPLGIPCLGVSPMRNLPLLAHDNNEYVTVNGYLEGIRYYEYLIEEVGNLLV</sequence>
<comment type="cofactor">
    <cofactor evidence="10">
        <name>Zn(2+)</name>
        <dbReference type="ChEBI" id="CHEBI:29105"/>
    </cofactor>
    <text evidence="10">Binds 2 Zn(2+) ions per subunit.</text>
</comment>
<evidence type="ECO:0000256" key="10">
    <source>
        <dbReference type="PIRSR" id="PIRSR036696-2"/>
    </source>
</evidence>
<feature type="binding site" evidence="10">
    <location>
        <position position="79"/>
    </location>
    <ligand>
        <name>Zn(2+)</name>
        <dbReference type="ChEBI" id="CHEBI:29105"/>
        <label>1</label>
    </ligand>
</feature>
<dbReference type="InterPro" id="IPR052083">
    <property type="entry name" value="Aminoacylase-1_M20A"/>
</dbReference>
<evidence type="ECO:0000259" key="11">
    <source>
        <dbReference type="Pfam" id="PF07687"/>
    </source>
</evidence>
<proteinExistence type="inferred from homology"/>
<dbReference type="InterPro" id="IPR036264">
    <property type="entry name" value="Bact_exopeptidase_dim_dom"/>
</dbReference>
<dbReference type="FunFam" id="3.40.630.10:FF:000019">
    <property type="entry name" value="Aminoacylase 1"/>
    <property type="match status" value="1"/>
</dbReference>
<feature type="active site" description="Proton acceptor" evidence="9">
    <location>
        <position position="151"/>
    </location>
</feature>
<reference evidence="12" key="1">
    <citation type="submission" date="2022-07" db="EMBL/GenBank/DDBJ databases">
        <title>Phylogenomic reconstructions and comparative analyses of Kickxellomycotina fungi.</title>
        <authorList>
            <person name="Reynolds N.K."/>
            <person name="Stajich J.E."/>
            <person name="Barry K."/>
            <person name="Grigoriev I.V."/>
            <person name="Crous P."/>
            <person name="Smith M.E."/>
        </authorList>
    </citation>
    <scope>NUCLEOTIDE SEQUENCE</scope>
    <source>
        <strain evidence="12">RSA 861</strain>
    </source>
</reference>
<evidence type="ECO:0000256" key="9">
    <source>
        <dbReference type="PIRSR" id="PIRSR036696-1"/>
    </source>
</evidence>
<organism evidence="12 13">
    <name type="scientific">Tieghemiomyces parasiticus</name>
    <dbReference type="NCBI Taxonomy" id="78921"/>
    <lineage>
        <taxon>Eukaryota</taxon>
        <taxon>Fungi</taxon>
        <taxon>Fungi incertae sedis</taxon>
        <taxon>Zoopagomycota</taxon>
        <taxon>Kickxellomycotina</taxon>
        <taxon>Dimargaritomycetes</taxon>
        <taxon>Dimargaritales</taxon>
        <taxon>Dimargaritaceae</taxon>
        <taxon>Tieghemiomyces</taxon>
    </lineage>
</organism>
<dbReference type="SUPFAM" id="SSF53187">
    <property type="entry name" value="Zn-dependent exopeptidases"/>
    <property type="match status" value="1"/>
</dbReference>
<feature type="binding site" evidence="10">
    <location>
        <position position="380"/>
    </location>
    <ligand>
        <name>Zn(2+)</name>
        <dbReference type="ChEBI" id="CHEBI:29105"/>
        <label>2</label>
    </ligand>
</feature>
<feature type="domain" description="Peptidase M20 dimerisation" evidence="11">
    <location>
        <begin position="192"/>
        <end position="304"/>
    </location>
</feature>
<dbReference type="GO" id="GO:0004046">
    <property type="term" value="F:aminoacylase activity"/>
    <property type="evidence" value="ECO:0007669"/>
    <property type="project" value="UniProtKB-EC"/>
</dbReference>
<accession>A0A9W7ZNW6</accession>
<dbReference type="EC" id="3.5.1.14" evidence="3"/>
<dbReference type="Gene3D" id="1.10.150.900">
    <property type="match status" value="1"/>
</dbReference>
<feature type="binding site" evidence="10">
    <location>
        <position position="152"/>
    </location>
    <ligand>
        <name>Zn(2+)</name>
        <dbReference type="ChEBI" id="CHEBI:29105"/>
        <label>2</label>
    </ligand>
</feature>
<evidence type="ECO:0000256" key="8">
    <source>
        <dbReference type="ARBA" id="ARBA00029656"/>
    </source>
</evidence>
<dbReference type="PANTHER" id="PTHR45892:SF1">
    <property type="entry name" value="AMINOACYLASE-1"/>
    <property type="match status" value="1"/>
</dbReference>